<dbReference type="Proteomes" id="UP000220900">
    <property type="component" value="Unassembled WGS sequence"/>
</dbReference>
<accession>A0A2C1EXI0</accession>
<evidence type="ECO:0000313" key="1">
    <source>
        <dbReference type="EMBL" id="PES95817.1"/>
    </source>
</evidence>
<reference evidence="1 2" key="1">
    <citation type="submission" date="2017-09" db="EMBL/GenBank/DDBJ databases">
        <title>Large-scale bioinformatics analysis of Bacillus genomes uncovers conserved roles of natural products in bacterial physiology.</title>
        <authorList>
            <consortium name="Agbiome Team Llc"/>
            <person name="Bleich R.M."/>
            <person name="Grubbs K.J."/>
            <person name="Santa Maria K.C."/>
            <person name="Allen S.E."/>
            <person name="Farag S."/>
            <person name="Shank E.A."/>
            <person name="Bowers A."/>
        </authorList>
    </citation>
    <scope>NUCLEOTIDE SEQUENCE [LARGE SCALE GENOMIC DNA]</scope>
    <source>
        <strain evidence="1 2">AFS002368</strain>
    </source>
</reference>
<evidence type="ECO:0000313" key="2">
    <source>
        <dbReference type="Proteomes" id="UP000220900"/>
    </source>
</evidence>
<sequence length="45" mass="4953">MGLILANFYSDIPSPFPNLHKGIGISIVIVGLICLITSNFYRKSE</sequence>
<proteinExistence type="predicted"/>
<dbReference type="AlphaFoldDB" id="A0A2C1EXI0"/>
<evidence type="ECO:0008006" key="3">
    <source>
        <dbReference type="Google" id="ProtNLM"/>
    </source>
</evidence>
<gene>
    <name evidence="1" type="ORF">CN491_13180</name>
</gene>
<name>A0A2C1EXI0_BACCE</name>
<protein>
    <recommendedName>
        <fullName evidence="3">Group-specific protein</fullName>
    </recommendedName>
</protein>
<dbReference type="EMBL" id="NTZF01000009">
    <property type="protein sequence ID" value="PES95817.1"/>
    <property type="molecule type" value="Genomic_DNA"/>
</dbReference>
<organism evidence="1 2">
    <name type="scientific">Bacillus cereus</name>
    <dbReference type="NCBI Taxonomy" id="1396"/>
    <lineage>
        <taxon>Bacteria</taxon>
        <taxon>Bacillati</taxon>
        <taxon>Bacillota</taxon>
        <taxon>Bacilli</taxon>
        <taxon>Bacillales</taxon>
        <taxon>Bacillaceae</taxon>
        <taxon>Bacillus</taxon>
        <taxon>Bacillus cereus group</taxon>
    </lineage>
</organism>
<comment type="caution">
    <text evidence="1">The sequence shown here is derived from an EMBL/GenBank/DDBJ whole genome shotgun (WGS) entry which is preliminary data.</text>
</comment>